<organism evidence="1 2">
    <name type="scientific">Cryptosporangium aurantiacum</name>
    <dbReference type="NCBI Taxonomy" id="134849"/>
    <lineage>
        <taxon>Bacteria</taxon>
        <taxon>Bacillati</taxon>
        <taxon>Actinomycetota</taxon>
        <taxon>Actinomycetes</taxon>
        <taxon>Cryptosporangiales</taxon>
        <taxon>Cryptosporangiaceae</taxon>
        <taxon>Cryptosporangium</taxon>
    </lineage>
</organism>
<dbReference type="GO" id="GO:0030638">
    <property type="term" value="P:polyketide metabolic process"/>
    <property type="evidence" value="ECO:0007669"/>
    <property type="project" value="InterPro"/>
</dbReference>
<dbReference type="RefSeq" id="WP_073258870.1">
    <property type="nucleotide sequence ID" value="NZ_FRCS01000005.1"/>
</dbReference>
<dbReference type="STRING" id="134849.SAMN05443668_105281"/>
<evidence type="ECO:0000313" key="1">
    <source>
        <dbReference type="EMBL" id="SHN34567.1"/>
    </source>
</evidence>
<accession>A0A1M7QS41</accession>
<dbReference type="Pfam" id="PF07366">
    <property type="entry name" value="SnoaL"/>
    <property type="match status" value="1"/>
</dbReference>
<dbReference type="Proteomes" id="UP000184440">
    <property type="component" value="Unassembled WGS sequence"/>
</dbReference>
<protein>
    <submittedName>
        <fullName evidence="1">SnoaL-like polyketide cyclase</fullName>
    </submittedName>
</protein>
<dbReference type="SUPFAM" id="SSF54427">
    <property type="entry name" value="NTF2-like"/>
    <property type="match status" value="1"/>
</dbReference>
<gene>
    <name evidence="1" type="ORF">SAMN05443668_105281</name>
</gene>
<dbReference type="Gene3D" id="3.10.450.50">
    <property type="match status" value="1"/>
</dbReference>
<reference evidence="1 2" key="1">
    <citation type="submission" date="2016-11" db="EMBL/GenBank/DDBJ databases">
        <authorList>
            <person name="Jaros S."/>
            <person name="Januszkiewicz K."/>
            <person name="Wedrychowicz H."/>
        </authorList>
    </citation>
    <scope>NUCLEOTIDE SEQUENCE [LARGE SCALE GENOMIC DNA]</scope>
    <source>
        <strain evidence="1 2">DSM 46144</strain>
    </source>
</reference>
<proteinExistence type="predicted"/>
<dbReference type="InterPro" id="IPR009959">
    <property type="entry name" value="Cyclase_SnoaL-like"/>
</dbReference>
<dbReference type="AlphaFoldDB" id="A0A1M7QS41"/>
<sequence length="132" mass="14623">MDLASRFATVNAAWTGQDWDAWRATCAPGYTFRPLPGWELDVPQTLAWSRAVFAAYPDYRETVHHLHVTDDTVVAEVAGTATHTGPFELPGQPALPPTGRTLRHEYAKVLVFDDAGLVTHDRQYLDLSAFLG</sequence>
<evidence type="ECO:0000313" key="2">
    <source>
        <dbReference type="Proteomes" id="UP000184440"/>
    </source>
</evidence>
<dbReference type="EMBL" id="FRCS01000005">
    <property type="protein sequence ID" value="SHN34567.1"/>
    <property type="molecule type" value="Genomic_DNA"/>
</dbReference>
<name>A0A1M7QS41_9ACTN</name>
<dbReference type="InterPro" id="IPR032710">
    <property type="entry name" value="NTF2-like_dom_sf"/>
</dbReference>
<keyword evidence="2" id="KW-1185">Reference proteome</keyword>